<gene>
    <name evidence="1" type="ORF">I4F81_009485</name>
</gene>
<protein>
    <submittedName>
        <fullName evidence="1">Uncharacterized protein</fullName>
    </submittedName>
</protein>
<dbReference type="EMBL" id="CM020620">
    <property type="protein sequence ID" value="KAK1866973.1"/>
    <property type="molecule type" value="Genomic_DNA"/>
</dbReference>
<organism evidence="1 2">
    <name type="scientific">Pyropia yezoensis</name>
    <name type="common">Susabi-nori</name>
    <name type="synonym">Porphyra yezoensis</name>
    <dbReference type="NCBI Taxonomy" id="2788"/>
    <lineage>
        <taxon>Eukaryota</taxon>
        <taxon>Rhodophyta</taxon>
        <taxon>Bangiophyceae</taxon>
        <taxon>Bangiales</taxon>
        <taxon>Bangiaceae</taxon>
        <taxon>Pyropia</taxon>
    </lineage>
</organism>
<reference evidence="1" key="1">
    <citation type="submission" date="2019-11" db="EMBL/GenBank/DDBJ databases">
        <title>Nori genome reveals adaptations in red seaweeds to the harsh intertidal environment.</title>
        <authorList>
            <person name="Wang D."/>
            <person name="Mao Y."/>
        </authorList>
    </citation>
    <scope>NUCLEOTIDE SEQUENCE</scope>
    <source>
        <tissue evidence="1">Gametophyte</tissue>
    </source>
</reference>
<sequence>MANSPQGVATVTAATVHDRFTAVRQGRSTSPPVASGSRAGTRSSASRSASRPSARRAAASSDAPRVPPTSSVVKAGTSAVMAGGSGPSRRDRRSPGTAARPQVGVSAPLVPGAVVVPTRAMAKRPRLTALPPTPSALLPQSALAARLAVLTPAQLTDTLLRMASSVPGGEERLMKELPPPDMDATAASLTALNDDIVAHLPRRGGAPLFNEAAYRAVSTRAATRIVEEGGPDPMDCVELWMDLSDEYGEECPEVVDILESAIARRTGVAR</sequence>
<name>A0ACC3CB08_PYRYE</name>
<proteinExistence type="predicted"/>
<comment type="caution">
    <text evidence="1">The sequence shown here is derived from an EMBL/GenBank/DDBJ whole genome shotgun (WGS) entry which is preliminary data.</text>
</comment>
<evidence type="ECO:0000313" key="1">
    <source>
        <dbReference type="EMBL" id="KAK1866973.1"/>
    </source>
</evidence>
<keyword evidence="2" id="KW-1185">Reference proteome</keyword>
<dbReference type="Proteomes" id="UP000798662">
    <property type="component" value="Chromosome 3"/>
</dbReference>
<accession>A0ACC3CB08</accession>
<evidence type="ECO:0000313" key="2">
    <source>
        <dbReference type="Proteomes" id="UP000798662"/>
    </source>
</evidence>